<evidence type="ECO:0000256" key="1">
    <source>
        <dbReference type="ARBA" id="ARBA00010982"/>
    </source>
</evidence>
<dbReference type="SUPFAM" id="SSF53901">
    <property type="entry name" value="Thiolase-like"/>
    <property type="match status" value="2"/>
</dbReference>
<dbReference type="InterPro" id="IPR016039">
    <property type="entry name" value="Thiolase-like"/>
</dbReference>
<dbReference type="CDD" id="cd00751">
    <property type="entry name" value="thiolase"/>
    <property type="match status" value="1"/>
</dbReference>
<dbReference type="EC" id="2.3.1.9" evidence="8"/>
<dbReference type="InterPro" id="IPR020613">
    <property type="entry name" value="Thiolase_CS"/>
</dbReference>
<dbReference type="InterPro" id="IPR020610">
    <property type="entry name" value="Thiolase_AS"/>
</dbReference>
<dbReference type="PANTHER" id="PTHR18919:SF107">
    <property type="entry name" value="ACETYL-COA ACETYLTRANSFERASE, CYTOSOLIC"/>
    <property type="match status" value="1"/>
</dbReference>
<dbReference type="Proteomes" id="UP000256424">
    <property type="component" value="Unassembled WGS sequence"/>
</dbReference>
<dbReference type="InterPro" id="IPR002155">
    <property type="entry name" value="Thiolase"/>
</dbReference>
<dbReference type="Pfam" id="PF00108">
    <property type="entry name" value="Thiolase_N"/>
    <property type="match status" value="1"/>
</dbReference>
<dbReference type="InterPro" id="IPR020616">
    <property type="entry name" value="Thiolase_N"/>
</dbReference>
<feature type="active site" description="Acyl-thioester intermediate" evidence="4">
    <location>
        <position position="92"/>
    </location>
</feature>
<dbReference type="RefSeq" id="WP_104762889.1">
    <property type="nucleotide sequence ID" value="NZ_FZPM01000011.1"/>
</dbReference>
<evidence type="ECO:0000256" key="4">
    <source>
        <dbReference type="PIRSR" id="PIRSR000429-1"/>
    </source>
</evidence>
<sequence>MQNTLQEVVIVAAKRTPIGSFLGSLKNSKALDLATTISQTIIKELQLDATLIDSLILGQVLQSGQGQNLARQVAIKSQMSTQSYAFTINHVCGSGLKAVELAYQSIAFGASHIALAGGVENMSLAPFALQKIREGYRMGNQTCIDTMIHDGLWCAIEDYHMGITAENVAKRYQISREEQDRFSLDSQIKASKAINEGRFKEEIVPLSIKEKKGQRIFAIDEFVKSDTTLESLAKLKPAFDKDGTVTAGNSSGVNDGAAMLLLMSKSKAKELSLPILATLKAFGSVGVEPSVMGIGAAFAAKKVLQKAQLEIKDIDLIEANEAFASQSIATLRELQLERDSDRVNIYGGAIALGHPIGASGARILTTLVHALRRKKQSLGLATLCIGGGQGISAIVEIEE</sequence>
<dbReference type="PROSITE" id="PS00099">
    <property type="entry name" value="THIOLASE_3"/>
    <property type="match status" value="1"/>
</dbReference>
<organism evidence="8 9">
    <name type="scientific">Helicobacter aurati</name>
    <dbReference type="NCBI Taxonomy" id="137778"/>
    <lineage>
        <taxon>Bacteria</taxon>
        <taxon>Pseudomonadati</taxon>
        <taxon>Campylobacterota</taxon>
        <taxon>Epsilonproteobacteria</taxon>
        <taxon>Campylobacterales</taxon>
        <taxon>Helicobacteraceae</taxon>
        <taxon>Helicobacter</taxon>
    </lineage>
</organism>
<name>A0A3D8J466_9HELI</name>
<dbReference type="PANTHER" id="PTHR18919">
    <property type="entry name" value="ACETYL-COA C-ACYLTRANSFERASE"/>
    <property type="match status" value="1"/>
</dbReference>
<evidence type="ECO:0000256" key="2">
    <source>
        <dbReference type="ARBA" id="ARBA00022679"/>
    </source>
</evidence>
<feature type="active site" description="Proton acceptor" evidence="4">
    <location>
        <position position="354"/>
    </location>
</feature>
<dbReference type="PROSITE" id="PS00737">
    <property type="entry name" value="THIOLASE_2"/>
    <property type="match status" value="1"/>
</dbReference>
<dbReference type="PIRSF" id="PIRSF000429">
    <property type="entry name" value="Ac-CoA_Ac_transf"/>
    <property type="match status" value="1"/>
</dbReference>
<dbReference type="InterPro" id="IPR020615">
    <property type="entry name" value="Thiolase_acyl_enz_int_AS"/>
</dbReference>
<evidence type="ECO:0000313" key="9">
    <source>
        <dbReference type="Proteomes" id="UP000256424"/>
    </source>
</evidence>
<dbReference type="InterPro" id="IPR020617">
    <property type="entry name" value="Thiolase_C"/>
</dbReference>
<feature type="active site" description="Proton acceptor" evidence="4">
    <location>
        <position position="384"/>
    </location>
</feature>
<keyword evidence="2 5" id="KW-0808">Transferase</keyword>
<dbReference type="Pfam" id="PF02803">
    <property type="entry name" value="Thiolase_C"/>
    <property type="match status" value="1"/>
</dbReference>
<keyword evidence="3 5" id="KW-0012">Acyltransferase</keyword>
<dbReference type="NCBIfam" id="TIGR01930">
    <property type="entry name" value="AcCoA-C-Actrans"/>
    <property type="match status" value="1"/>
</dbReference>
<keyword evidence="9" id="KW-1185">Reference proteome</keyword>
<reference evidence="8 9" key="1">
    <citation type="submission" date="2018-04" db="EMBL/GenBank/DDBJ databases">
        <title>Novel Campyloabacter and Helicobacter Species and Strains.</title>
        <authorList>
            <person name="Mannion A.J."/>
            <person name="Shen Z."/>
            <person name="Fox J.G."/>
        </authorList>
    </citation>
    <scope>NUCLEOTIDE SEQUENCE [LARGE SCALE GENOMIC DNA]</scope>
    <source>
        <strain evidence="8 9">MIT 97-5075</strain>
    </source>
</reference>
<evidence type="ECO:0000259" key="7">
    <source>
        <dbReference type="Pfam" id="PF02803"/>
    </source>
</evidence>
<evidence type="ECO:0000256" key="3">
    <source>
        <dbReference type="ARBA" id="ARBA00023315"/>
    </source>
</evidence>
<comment type="caution">
    <text evidence="8">The sequence shown here is derived from an EMBL/GenBank/DDBJ whole genome shotgun (WGS) entry which is preliminary data.</text>
</comment>
<feature type="domain" description="Thiolase C-terminal" evidence="7">
    <location>
        <begin position="274"/>
        <end position="396"/>
    </location>
</feature>
<dbReference type="Gene3D" id="3.40.47.10">
    <property type="match status" value="2"/>
</dbReference>
<accession>A0A3D8J466</accession>
<evidence type="ECO:0000313" key="8">
    <source>
        <dbReference type="EMBL" id="RDU71945.1"/>
    </source>
</evidence>
<proteinExistence type="inferred from homology"/>
<dbReference type="EMBL" id="NXLW01000009">
    <property type="protein sequence ID" value="RDU71945.1"/>
    <property type="molecule type" value="Genomic_DNA"/>
</dbReference>
<feature type="domain" description="Thiolase N-terminal" evidence="6">
    <location>
        <begin position="8"/>
        <end position="266"/>
    </location>
</feature>
<dbReference type="FunFam" id="3.40.47.10:FF:000010">
    <property type="entry name" value="Acetyl-CoA acetyltransferase (Thiolase)"/>
    <property type="match status" value="1"/>
</dbReference>
<gene>
    <name evidence="8" type="ORF">CQA66_05645</name>
</gene>
<comment type="similarity">
    <text evidence="1 5">Belongs to the thiolase-like superfamily. Thiolase family.</text>
</comment>
<dbReference type="AlphaFoldDB" id="A0A3D8J466"/>
<protein>
    <submittedName>
        <fullName evidence="8">Acetyl-CoA C-acetyltransferase</fullName>
        <ecNumber evidence="8">2.3.1.9</ecNumber>
    </submittedName>
</protein>
<dbReference type="PROSITE" id="PS00098">
    <property type="entry name" value="THIOLASE_1"/>
    <property type="match status" value="1"/>
</dbReference>
<evidence type="ECO:0000259" key="6">
    <source>
        <dbReference type="Pfam" id="PF00108"/>
    </source>
</evidence>
<dbReference type="GO" id="GO:0003985">
    <property type="term" value="F:acetyl-CoA C-acetyltransferase activity"/>
    <property type="evidence" value="ECO:0007669"/>
    <property type="project" value="UniProtKB-EC"/>
</dbReference>
<dbReference type="OrthoDB" id="4565318at2"/>
<evidence type="ECO:0000256" key="5">
    <source>
        <dbReference type="RuleBase" id="RU003557"/>
    </source>
</evidence>